<evidence type="ECO:0000313" key="3">
    <source>
        <dbReference type="Proteomes" id="UP000289546"/>
    </source>
</evidence>
<dbReference type="AlphaFoldDB" id="A0A4Q0S678"/>
<dbReference type="EMBL" id="LBJQ01000073">
    <property type="protein sequence ID" value="RXH28939.1"/>
    <property type="molecule type" value="Genomic_DNA"/>
</dbReference>
<accession>A0A4Q0S678</accession>
<dbReference type="InterPro" id="IPR050266">
    <property type="entry name" value="AB_hydrolase_sf"/>
</dbReference>
<dbReference type="Pfam" id="PF00561">
    <property type="entry name" value="Abhydrolase_1"/>
    <property type="match status" value="1"/>
</dbReference>
<keyword evidence="3" id="KW-1185">Reference proteome</keyword>
<dbReference type="GO" id="GO:0016020">
    <property type="term" value="C:membrane"/>
    <property type="evidence" value="ECO:0007669"/>
    <property type="project" value="TreeGrafter"/>
</dbReference>
<dbReference type="Proteomes" id="UP000289546">
    <property type="component" value="Unassembled WGS sequence"/>
</dbReference>
<comment type="caution">
    <text evidence="2">The sequence shown here is derived from an EMBL/GenBank/DDBJ whole genome shotgun (WGS) entry which is preliminary data.</text>
</comment>
<evidence type="ECO:0000259" key="1">
    <source>
        <dbReference type="Pfam" id="PF00561"/>
    </source>
</evidence>
<dbReference type="InterPro" id="IPR029058">
    <property type="entry name" value="AB_hydrolase_fold"/>
</dbReference>
<name>A0A4Q0S678_9BRAD</name>
<evidence type="ECO:0000313" key="2">
    <source>
        <dbReference type="EMBL" id="RXH28939.1"/>
    </source>
</evidence>
<feature type="domain" description="AB hydrolase-1" evidence="1">
    <location>
        <begin position="25"/>
        <end position="252"/>
    </location>
</feature>
<gene>
    <name evidence="2" type="ORF">XH99_14115</name>
</gene>
<organism evidence="2 3">
    <name type="scientific">Bradyrhizobium nanningense</name>
    <dbReference type="NCBI Taxonomy" id="1325118"/>
    <lineage>
        <taxon>Bacteria</taxon>
        <taxon>Pseudomonadati</taxon>
        <taxon>Pseudomonadota</taxon>
        <taxon>Alphaproteobacteria</taxon>
        <taxon>Hyphomicrobiales</taxon>
        <taxon>Nitrobacteraceae</taxon>
        <taxon>Bradyrhizobium</taxon>
    </lineage>
</organism>
<dbReference type="PANTHER" id="PTHR43798">
    <property type="entry name" value="MONOACYLGLYCEROL LIPASE"/>
    <property type="match status" value="1"/>
</dbReference>
<proteinExistence type="predicted"/>
<dbReference type="PRINTS" id="PR00412">
    <property type="entry name" value="EPOXHYDRLASE"/>
</dbReference>
<sequence>MLSRRRVIEGLRLGVLESAPSSVGVLLIHGNSSSKEVFAGQFRALQTAGFGVVAPDLPGHGESDWSRTPRKTYSFPGYAAVLHGLMTRLGYRSYHVIGWSLGGHIGLEMLARYREVRSLALTGTPPVRLNPEGVGAGFRWTPSTALAGRRRFSSEDCQRYVRAMMGTNRASTGHLRAAEGTDGNARYWMVQNGMAGVGADEVDTVGADDRPLAILQGAADPFLKIDYVEGLRYRNIWKGRPVLLDAGHAPHWQVPATFNRHMREFLKDAG</sequence>
<dbReference type="RefSeq" id="WP_128918562.1">
    <property type="nucleotide sequence ID" value="NZ_LBJQ01000073.1"/>
</dbReference>
<protein>
    <recommendedName>
        <fullName evidence="1">AB hydrolase-1 domain-containing protein</fullName>
    </recommendedName>
</protein>
<dbReference type="PRINTS" id="PR00111">
    <property type="entry name" value="ABHYDROLASE"/>
</dbReference>
<dbReference type="InterPro" id="IPR000073">
    <property type="entry name" value="AB_hydrolase_1"/>
</dbReference>
<dbReference type="Gene3D" id="3.40.50.1820">
    <property type="entry name" value="alpha/beta hydrolase"/>
    <property type="match status" value="1"/>
</dbReference>
<dbReference type="GO" id="GO:0046464">
    <property type="term" value="P:acylglycerol catabolic process"/>
    <property type="evidence" value="ECO:0007669"/>
    <property type="project" value="TreeGrafter"/>
</dbReference>
<dbReference type="GO" id="GO:0047372">
    <property type="term" value="F:monoacylglycerol lipase activity"/>
    <property type="evidence" value="ECO:0007669"/>
    <property type="project" value="TreeGrafter"/>
</dbReference>
<dbReference type="SUPFAM" id="SSF53474">
    <property type="entry name" value="alpha/beta-Hydrolases"/>
    <property type="match status" value="1"/>
</dbReference>
<dbReference type="InterPro" id="IPR000639">
    <property type="entry name" value="Epox_hydrolase-like"/>
</dbReference>
<dbReference type="PANTHER" id="PTHR43798:SF5">
    <property type="entry name" value="MONOACYLGLYCEROL LIPASE ABHD6"/>
    <property type="match status" value="1"/>
</dbReference>
<reference evidence="2 3" key="1">
    <citation type="submission" date="2015-04" db="EMBL/GenBank/DDBJ databases">
        <title>Comparative genomics of rhizobia nodulating Arachis hypogaea in China.</title>
        <authorList>
            <person name="Li Y."/>
        </authorList>
    </citation>
    <scope>NUCLEOTIDE SEQUENCE [LARGE SCALE GENOMIC DNA]</scope>
    <source>
        <strain evidence="2 3">CCBAU 51757</strain>
    </source>
</reference>